<evidence type="ECO:0000313" key="3">
    <source>
        <dbReference type="Proteomes" id="UP000198287"/>
    </source>
</evidence>
<accession>A0A226D8K3</accession>
<gene>
    <name evidence="2" type="ORF">Fcan01_24132</name>
</gene>
<evidence type="ECO:0000256" key="1">
    <source>
        <dbReference type="SAM" id="SignalP"/>
    </source>
</evidence>
<dbReference type="OrthoDB" id="3219649at2759"/>
<organism evidence="2 3">
    <name type="scientific">Folsomia candida</name>
    <name type="common">Springtail</name>
    <dbReference type="NCBI Taxonomy" id="158441"/>
    <lineage>
        <taxon>Eukaryota</taxon>
        <taxon>Metazoa</taxon>
        <taxon>Ecdysozoa</taxon>
        <taxon>Arthropoda</taxon>
        <taxon>Hexapoda</taxon>
        <taxon>Collembola</taxon>
        <taxon>Entomobryomorpha</taxon>
        <taxon>Isotomoidea</taxon>
        <taxon>Isotomidae</taxon>
        <taxon>Proisotominae</taxon>
        <taxon>Folsomia</taxon>
    </lineage>
</organism>
<feature type="signal peptide" evidence="1">
    <location>
        <begin position="1"/>
        <end position="19"/>
    </location>
</feature>
<proteinExistence type="predicted"/>
<reference evidence="2 3" key="1">
    <citation type="submission" date="2015-12" db="EMBL/GenBank/DDBJ databases">
        <title>The genome of Folsomia candida.</title>
        <authorList>
            <person name="Faddeeva A."/>
            <person name="Derks M.F."/>
            <person name="Anvar Y."/>
            <person name="Smit S."/>
            <person name="Van Straalen N."/>
            <person name="Roelofs D."/>
        </authorList>
    </citation>
    <scope>NUCLEOTIDE SEQUENCE [LARGE SCALE GENOMIC DNA]</scope>
    <source>
        <strain evidence="2 3">VU population</strain>
        <tissue evidence="2">Whole body</tissue>
    </source>
</reference>
<dbReference type="Proteomes" id="UP000198287">
    <property type="component" value="Unassembled WGS sequence"/>
</dbReference>
<keyword evidence="3" id="KW-1185">Reference proteome</keyword>
<evidence type="ECO:0000313" key="2">
    <source>
        <dbReference type="EMBL" id="OXA41208.1"/>
    </source>
</evidence>
<keyword evidence="1" id="KW-0732">Signal</keyword>
<sequence>MMDHKFVLFFVFLLTIGQGELLSHHDAVNKLRIKLNCYDANRNNKRCTSLQDIRSDTIDWLINFKRTNNCKFVVTGGTEHAHRGKGINTHEGGYKVDLRINDCLNRYIINNFHFICNTNLGPKYLSGSGAIVLNETKYPAHFDALWPAKRVTNLSQVRRRTICK</sequence>
<feature type="chain" id="PRO_5012081775" evidence="1">
    <location>
        <begin position="20"/>
        <end position="164"/>
    </location>
</feature>
<name>A0A226D8K3_FOLCA</name>
<dbReference type="AlphaFoldDB" id="A0A226D8K3"/>
<dbReference type="EMBL" id="LNIX01000030">
    <property type="protein sequence ID" value="OXA41208.1"/>
    <property type="molecule type" value="Genomic_DNA"/>
</dbReference>
<comment type="caution">
    <text evidence="2">The sequence shown here is derived from an EMBL/GenBank/DDBJ whole genome shotgun (WGS) entry which is preliminary data.</text>
</comment>
<protein>
    <submittedName>
        <fullName evidence="2">Uncharacterized protein</fullName>
    </submittedName>
</protein>